<reference evidence="2 3" key="1">
    <citation type="submission" date="2024-01" db="EMBL/GenBank/DDBJ databases">
        <title>Chryseobacterium sp. T9W2-O.</title>
        <authorList>
            <person name="Maltman C."/>
        </authorList>
    </citation>
    <scope>NUCLEOTIDE SEQUENCE [LARGE SCALE GENOMIC DNA]</scope>
    <source>
        <strain evidence="2 3">T9W2-O</strain>
    </source>
</reference>
<feature type="transmembrane region" description="Helical" evidence="1">
    <location>
        <begin position="65"/>
        <end position="85"/>
    </location>
</feature>
<keyword evidence="1" id="KW-0812">Transmembrane</keyword>
<keyword evidence="1" id="KW-0472">Membrane</keyword>
<name>A0ABU6HRR1_9FLAO</name>
<dbReference type="Proteomes" id="UP001348397">
    <property type="component" value="Unassembled WGS sequence"/>
</dbReference>
<dbReference type="RefSeq" id="WP_326320408.1">
    <property type="nucleotide sequence ID" value="NZ_JAYLAA010000031.1"/>
</dbReference>
<evidence type="ECO:0000256" key="1">
    <source>
        <dbReference type="SAM" id="Phobius"/>
    </source>
</evidence>
<gene>
    <name evidence="2" type="ORF">SOP96_07720</name>
</gene>
<keyword evidence="1" id="KW-1133">Transmembrane helix</keyword>
<proteinExistence type="predicted"/>
<keyword evidence="3" id="KW-1185">Reference proteome</keyword>
<accession>A0ABU6HRR1</accession>
<feature type="transmembrane region" description="Helical" evidence="1">
    <location>
        <begin position="35"/>
        <end position="53"/>
    </location>
</feature>
<feature type="transmembrane region" description="Helical" evidence="1">
    <location>
        <begin position="12"/>
        <end position="29"/>
    </location>
</feature>
<evidence type="ECO:0000313" key="2">
    <source>
        <dbReference type="EMBL" id="MEC3875593.1"/>
    </source>
</evidence>
<protein>
    <submittedName>
        <fullName evidence="2">Uncharacterized protein</fullName>
    </submittedName>
</protein>
<sequence length="124" mass="14275">MKLKILKAETIFQAMVSLAGLVYICLDYNEKPIAKFFIALFFVGVSNLLGFLLRILISKSKFHQYYLFGVILFFVIIYFVAVFSSDSNRDSILYFMGIGGVLFNIYYIAYGFHLIESLQPHITE</sequence>
<evidence type="ECO:0000313" key="3">
    <source>
        <dbReference type="Proteomes" id="UP001348397"/>
    </source>
</evidence>
<dbReference type="EMBL" id="JAYLAA010000031">
    <property type="protein sequence ID" value="MEC3875593.1"/>
    <property type="molecule type" value="Genomic_DNA"/>
</dbReference>
<feature type="transmembrane region" description="Helical" evidence="1">
    <location>
        <begin position="91"/>
        <end position="109"/>
    </location>
</feature>
<comment type="caution">
    <text evidence="2">The sequence shown here is derived from an EMBL/GenBank/DDBJ whole genome shotgun (WGS) entry which is preliminary data.</text>
</comment>
<organism evidence="2 3">
    <name type="scientific">Chryseobacterium salviniae</name>
    <dbReference type="NCBI Taxonomy" id="3101750"/>
    <lineage>
        <taxon>Bacteria</taxon>
        <taxon>Pseudomonadati</taxon>
        <taxon>Bacteroidota</taxon>
        <taxon>Flavobacteriia</taxon>
        <taxon>Flavobacteriales</taxon>
        <taxon>Weeksellaceae</taxon>
        <taxon>Chryseobacterium group</taxon>
        <taxon>Chryseobacterium</taxon>
    </lineage>
</organism>